<dbReference type="AlphaFoldDB" id="A0A074JU53"/>
<feature type="chain" id="PRO_5001695197" evidence="1">
    <location>
        <begin position="25"/>
        <end position="119"/>
    </location>
</feature>
<gene>
    <name evidence="2" type="ORF">DT23_09840</name>
</gene>
<sequence length="119" mass="12536">MSQKHTHLLFALAFGALGASAAQADQLCHANGTGCMNITWACGSFTTPDDMMCLETRAADKAKIKDLSHASGNTIGADVFEKDVANMRKRKAKQHIILPDPSVAKAPPKTTTAVGAVVQ</sequence>
<dbReference type="EMBL" id="AUNB01000009">
    <property type="protein sequence ID" value="KEO61196.1"/>
    <property type="molecule type" value="Genomic_DNA"/>
</dbReference>
<dbReference type="RefSeq" id="WP_038128082.1">
    <property type="nucleotide sequence ID" value="NZ_AUNB01000009.1"/>
</dbReference>
<proteinExistence type="predicted"/>
<reference evidence="2 3" key="1">
    <citation type="journal article" date="2015" name="Antonie Van Leeuwenhoek">
        <title>Thioclava indica sp. nov., isolated from surface seawater of the Indian Ocean.</title>
        <authorList>
            <person name="Liu Y."/>
            <person name="Lai Q."/>
            <person name="Du J."/>
            <person name="Xu H."/>
            <person name="Jiang L."/>
            <person name="Shao Z."/>
        </authorList>
    </citation>
    <scope>NUCLEOTIDE SEQUENCE [LARGE SCALE GENOMIC DNA]</scope>
    <source>
        <strain evidence="2 3">DT23-4</strain>
    </source>
</reference>
<dbReference type="STRING" id="1353528.DT23_09840"/>
<evidence type="ECO:0000313" key="3">
    <source>
        <dbReference type="Proteomes" id="UP000027471"/>
    </source>
</evidence>
<comment type="caution">
    <text evidence="2">The sequence shown here is derived from an EMBL/GenBank/DDBJ whole genome shotgun (WGS) entry which is preliminary data.</text>
</comment>
<evidence type="ECO:0000313" key="2">
    <source>
        <dbReference type="EMBL" id="KEO61196.1"/>
    </source>
</evidence>
<protein>
    <submittedName>
        <fullName evidence="2">Uncharacterized protein</fullName>
    </submittedName>
</protein>
<organism evidence="2 3">
    <name type="scientific">Thioclava indica</name>
    <dbReference type="NCBI Taxonomy" id="1353528"/>
    <lineage>
        <taxon>Bacteria</taxon>
        <taxon>Pseudomonadati</taxon>
        <taxon>Pseudomonadota</taxon>
        <taxon>Alphaproteobacteria</taxon>
        <taxon>Rhodobacterales</taxon>
        <taxon>Paracoccaceae</taxon>
        <taxon>Thioclava</taxon>
    </lineage>
</organism>
<dbReference type="Proteomes" id="UP000027471">
    <property type="component" value="Unassembled WGS sequence"/>
</dbReference>
<evidence type="ECO:0000256" key="1">
    <source>
        <dbReference type="SAM" id="SignalP"/>
    </source>
</evidence>
<keyword evidence="3" id="KW-1185">Reference proteome</keyword>
<name>A0A074JU53_9RHOB</name>
<keyword evidence="1" id="KW-0732">Signal</keyword>
<accession>A0A074JU53</accession>
<feature type="signal peptide" evidence="1">
    <location>
        <begin position="1"/>
        <end position="24"/>
    </location>
</feature>